<dbReference type="EMBL" id="LLXJ01003996">
    <property type="protein sequence ID" value="PKB96286.1"/>
    <property type="molecule type" value="Genomic_DNA"/>
</dbReference>
<gene>
    <name evidence="1" type="ORF">RhiirA5_435087</name>
</gene>
<protein>
    <recommendedName>
        <fullName evidence="3">Reverse transcriptase</fullName>
    </recommendedName>
</protein>
<dbReference type="Proteomes" id="UP000232722">
    <property type="component" value="Unassembled WGS sequence"/>
</dbReference>
<dbReference type="AlphaFoldDB" id="A0A2N0NP22"/>
<name>A0A2N0NP22_9GLOM</name>
<reference evidence="1 2" key="2">
    <citation type="submission" date="2017-09" db="EMBL/GenBank/DDBJ databases">
        <title>Extensive intraspecific genome diversity in a model arbuscular mycorrhizal fungus.</title>
        <authorList>
            <person name="Chen E.C."/>
            <person name="Morin E."/>
            <person name="Beaudet D."/>
            <person name="Noel J."/>
            <person name="Ndikumana S."/>
            <person name="Charron P."/>
            <person name="St-Onge C."/>
            <person name="Giorgi J."/>
            <person name="Grigoriev I.V."/>
            <person name="Roux C."/>
            <person name="Martin F.M."/>
            <person name="Corradi N."/>
        </authorList>
    </citation>
    <scope>NUCLEOTIDE SEQUENCE [LARGE SCALE GENOMIC DNA]</scope>
    <source>
        <strain evidence="1 2">A5</strain>
    </source>
</reference>
<dbReference type="PANTHER" id="PTHR19446">
    <property type="entry name" value="REVERSE TRANSCRIPTASES"/>
    <property type="match status" value="1"/>
</dbReference>
<dbReference type="VEuPathDB" id="FungiDB:RhiirA1_473239"/>
<reference evidence="1 2" key="1">
    <citation type="submission" date="2016-04" db="EMBL/GenBank/DDBJ databases">
        <title>Genome analyses suggest a sexual origin of heterokaryosis in a supposedly ancient asexual fungus.</title>
        <authorList>
            <person name="Ropars J."/>
            <person name="Sedzielewska K."/>
            <person name="Noel J."/>
            <person name="Charron P."/>
            <person name="Farinelli L."/>
            <person name="Marton T."/>
            <person name="Kruger M."/>
            <person name="Pelin A."/>
            <person name="Brachmann A."/>
            <person name="Corradi N."/>
        </authorList>
    </citation>
    <scope>NUCLEOTIDE SEQUENCE [LARGE SCALE GENOMIC DNA]</scope>
    <source>
        <strain evidence="1 2">A5</strain>
    </source>
</reference>
<comment type="caution">
    <text evidence="1">The sequence shown here is derived from an EMBL/GenBank/DDBJ whole genome shotgun (WGS) entry which is preliminary data.</text>
</comment>
<dbReference type="VEuPathDB" id="FungiDB:RhiirA1_469061"/>
<evidence type="ECO:0000313" key="2">
    <source>
        <dbReference type="Proteomes" id="UP000232722"/>
    </source>
</evidence>
<evidence type="ECO:0000313" key="1">
    <source>
        <dbReference type="EMBL" id="PKB96286.1"/>
    </source>
</evidence>
<accession>A0A2N0NP22</accession>
<sequence>MLEKWIDEYEQLEKISNIEHSIIKAVDKAVIKLWRDRSSDQYKYSFKEFEKNLEIENWGTTDTGNHIAVKIVKLIKIYDKLEKRNDHSINIDKLRNHENRKELKEREKNRKETMDKLYEQIINKKIEVNIRKRELYLEEDIDIYENLMIPIRMEELESVLNNLKSNKAPGQSGISYDFWKKSKTLTRKLLLEIINDSMLEENAIDDWKKGIIYPINKTTRSDWNQELSLTRPIVLLETARKIWFKILVNRLNDILTREQVLMNTNFAALKNESTLESIKIIQAIIEDANNYSKEA</sequence>
<organism evidence="1 2">
    <name type="scientific">Rhizophagus irregularis</name>
    <dbReference type="NCBI Taxonomy" id="588596"/>
    <lineage>
        <taxon>Eukaryota</taxon>
        <taxon>Fungi</taxon>
        <taxon>Fungi incertae sedis</taxon>
        <taxon>Mucoromycota</taxon>
        <taxon>Glomeromycotina</taxon>
        <taxon>Glomeromycetes</taxon>
        <taxon>Glomerales</taxon>
        <taxon>Glomeraceae</taxon>
        <taxon>Rhizophagus</taxon>
    </lineage>
</organism>
<evidence type="ECO:0008006" key="3">
    <source>
        <dbReference type="Google" id="ProtNLM"/>
    </source>
</evidence>
<proteinExistence type="predicted"/>